<protein>
    <submittedName>
        <fullName evidence="1">Uncharacterized protein</fullName>
    </submittedName>
</protein>
<organism evidence="1 2">
    <name type="scientific">Viridibacillus soli</name>
    <dbReference type="NCBI Taxonomy" id="2798301"/>
    <lineage>
        <taxon>Bacteria</taxon>
        <taxon>Bacillati</taxon>
        <taxon>Bacillota</taxon>
        <taxon>Bacilli</taxon>
        <taxon>Bacillales</taxon>
        <taxon>Caryophanaceae</taxon>
        <taxon>Viridibacillus</taxon>
    </lineage>
</organism>
<dbReference type="Proteomes" id="UP000618943">
    <property type="component" value="Unassembled WGS sequence"/>
</dbReference>
<proteinExistence type="predicted"/>
<name>A0ABS1HAE3_9BACL</name>
<reference evidence="1 2" key="1">
    <citation type="submission" date="2020-12" db="EMBL/GenBank/DDBJ databases">
        <title>YIM B01967 draft genome.</title>
        <authorList>
            <person name="Yan X."/>
        </authorList>
    </citation>
    <scope>NUCLEOTIDE SEQUENCE [LARGE SCALE GENOMIC DNA]</scope>
    <source>
        <strain evidence="1 2">YIM B01967</strain>
    </source>
</reference>
<accession>A0ABS1HAE3</accession>
<keyword evidence="2" id="KW-1185">Reference proteome</keyword>
<dbReference type="EMBL" id="JAEOAH010000029">
    <property type="protein sequence ID" value="MBK3496365.1"/>
    <property type="molecule type" value="Genomic_DNA"/>
</dbReference>
<evidence type="ECO:0000313" key="1">
    <source>
        <dbReference type="EMBL" id="MBK3496365.1"/>
    </source>
</evidence>
<sequence>MQKGDKVAIVADKSLVTILSIHRTVYIEAVYVPVDPAHRWNVKDSF</sequence>
<evidence type="ECO:0000313" key="2">
    <source>
        <dbReference type="Proteomes" id="UP000618943"/>
    </source>
</evidence>
<gene>
    <name evidence="1" type="ORF">JFL43_16160</name>
</gene>
<comment type="caution">
    <text evidence="1">The sequence shown here is derived from an EMBL/GenBank/DDBJ whole genome shotgun (WGS) entry which is preliminary data.</text>
</comment>